<reference evidence="2" key="1">
    <citation type="journal article" date="2022" name="J. Hered.">
        <title>A De Novo Chromosome-Level Genome Assembly of the White-Tailed Deer, Odocoileus Virginianus.</title>
        <authorList>
            <person name="London E.W."/>
            <person name="Roca A.L."/>
            <person name="Novakofski J.E."/>
            <person name="Mateus-Pinilla N.E."/>
        </authorList>
    </citation>
    <scope>NUCLEOTIDE SEQUENCE [LARGE SCALE GENOMIC DNA]</scope>
</reference>
<evidence type="ECO:0000256" key="1">
    <source>
        <dbReference type="SAM" id="Phobius"/>
    </source>
</evidence>
<dbReference type="Proteomes" id="UP001652640">
    <property type="component" value="Chromosome 3"/>
</dbReference>
<name>A0ABM4HUC2_ODOVR</name>
<evidence type="ECO:0000313" key="3">
    <source>
        <dbReference type="RefSeq" id="XP_070319169.1"/>
    </source>
</evidence>
<reference evidence="3" key="2">
    <citation type="submission" date="2025-08" db="UniProtKB">
        <authorList>
            <consortium name="RefSeq"/>
        </authorList>
    </citation>
    <scope>IDENTIFICATION</scope>
    <source>
        <tissue evidence="3">Tongue muscle</tissue>
    </source>
</reference>
<feature type="transmembrane region" description="Helical" evidence="1">
    <location>
        <begin position="20"/>
        <end position="37"/>
    </location>
</feature>
<keyword evidence="1" id="KW-0472">Membrane</keyword>
<keyword evidence="1" id="KW-1133">Transmembrane helix</keyword>
<gene>
    <name evidence="3" type="primary">SMIM46</name>
</gene>
<protein>
    <submittedName>
        <fullName evidence="3">Small integral membrane protein 46</fullName>
    </submittedName>
</protein>
<proteinExistence type="predicted"/>
<keyword evidence="1" id="KW-0812">Transmembrane</keyword>
<dbReference type="GeneID" id="139033631"/>
<dbReference type="RefSeq" id="XP_070319169.1">
    <property type="nucleotide sequence ID" value="XM_070463068.1"/>
</dbReference>
<evidence type="ECO:0000313" key="2">
    <source>
        <dbReference type="Proteomes" id="UP001652640"/>
    </source>
</evidence>
<accession>A0ABM4HUC2</accession>
<sequence>MDPGSGRGWDGDSETTFQLWLQLLLWGHLIVRLLGYLRHTLWAPKPQPAP</sequence>
<keyword evidence="2" id="KW-1185">Reference proteome</keyword>
<organism evidence="2 3">
    <name type="scientific">Odocoileus virginianus</name>
    <name type="common">White-tailed deer</name>
    <dbReference type="NCBI Taxonomy" id="9874"/>
    <lineage>
        <taxon>Eukaryota</taxon>
        <taxon>Metazoa</taxon>
        <taxon>Chordata</taxon>
        <taxon>Craniata</taxon>
        <taxon>Vertebrata</taxon>
        <taxon>Euteleostomi</taxon>
        <taxon>Mammalia</taxon>
        <taxon>Eutheria</taxon>
        <taxon>Laurasiatheria</taxon>
        <taxon>Artiodactyla</taxon>
        <taxon>Ruminantia</taxon>
        <taxon>Pecora</taxon>
        <taxon>Cervidae</taxon>
        <taxon>Odocoileinae</taxon>
        <taxon>Odocoileus</taxon>
    </lineage>
</organism>